<feature type="transmembrane region" description="Helical" evidence="8">
    <location>
        <begin position="138"/>
        <end position="157"/>
    </location>
</feature>
<feature type="transmembrane region" description="Helical" evidence="8">
    <location>
        <begin position="340"/>
        <end position="357"/>
    </location>
</feature>
<keyword evidence="2" id="KW-1003">Cell membrane</keyword>
<proteinExistence type="predicted"/>
<feature type="transmembrane region" description="Helical" evidence="8">
    <location>
        <begin position="208"/>
        <end position="227"/>
    </location>
</feature>
<evidence type="ECO:0000256" key="7">
    <source>
        <dbReference type="ARBA" id="ARBA00023136"/>
    </source>
</evidence>
<reference evidence="10 11" key="1">
    <citation type="journal article" date="2015" name="Nature">
        <title>rRNA introns, odd ribosomes, and small enigmatic genomes across a large radiation of phyla.</title>
        <authorList>
            <person name="Brown C.T."/>
            <person name="Hug L.A."/>
            <person name="Thomas B.C."/>
            <person name="Sharon I."/>
            <person name="Castelle C.J."/>
            <person name="Singh A."/>
            <person name="Wilkins M.J."/>
            <person name="Williams K.H."/>
            <person name="Banfield J.F."/>
        </authorList>
    </citation>
    <scope>NUCLEOTIDE SEQUENCE [LARGE SCALE GENOMIC DNA]</scope>
</reference>
<keyword evidence="3" id="KW-0328">Glycosyltransferase</keyword>
<gene>
    <name evidence="10" type="ORF">UV59_C0004G0010</name>
</gene>
<dbReference type="GO" id="GO:0009103">
    <property type="term" value="P:lipopolysaccharide biosynthetic process"/>
    <property type="evidence" value="ECO:0007669"/>
    <property type="project" value="UniProtKB-ARBA"/>
</dbReference>
<evidence type="ECO:0000256" key="1">
    <source>
        <dbReference type="ARBA" id="ARBA00004651"/>
    </source>
</evidence>
<keyword evidence="4" id="KW-0808">Transferase</keyword>
<dbReference type="PANTHER" id="PTHR33908:SF11">
    <property type="entry name" value="MEMBRANE PROTEIN"/>
    <property type="match status" value="1"/>
</dbReference>
<evidence type="ECO:0000256" key="4">
    <source>
        <dbReference type="ARBA" id="ARBA00022679"/>
    </source>
</evidence>
<evidence type="ECO:0000256" key="2">
    <source>
        <dbReference type="ARBA" id="ARBA00022475"/>
    </source>
</evidence>
<feature type="transmembrane region" description="Helical" evidence="8">
    <location>
        <begin position="95"/>
        <end position="126"/>
    </location>
</feature>
<comment type="subcellular location">
    <subcellularLocation>
        <location evidence="1">Cell membrane</location>
        <topology evidence="1">Multi-pass membrane protein</topology>
    </subcellularLocation>
</comment>
<evidence type="ECO:0000256" key="5">
    <source>
        <dbReference type="ARBA" id="ARBA00022692"/>
    </source>
</evidence>
<feature type="transmembrane region" description="Helical" evidence="8">
    <location>
        <begin position="398"/>
        <end position="419"/>
    </location>
</feature>
<keyword evidence="5 8" id="KW-0812">Transmembrane</keyword>
<dbReference type="STRING" id="1618436.UV59_C0004G0010"/>
<evidence type="ECO:0000256" key="6">
    <source>
        <dbReference type="ARBA" id="ARBA00022989"/>
    </source>
</evidence>
<dbReference type="InterPro" id="IPR050297">
    <property type="entry name" value="LipidA_mod_glycosyltrf_83"/>
</dbReference>
<feature type="transmembrane region" description="Helical" evidence="8">
    <location>
        <begin position="369"/>
        <end position="386"/>
    </location>
</feature>
<feature type="transmembrane region" description="Helical" evidence="8">
    <location>
        <begin position="185"/>
        <end position="202"/>
    </location>
</feature>
<dbReference type="Proteomes" id="UP000034543">
    <property type="component" value="Unassembled WGS sequence"/>
</dbReference>
<dbReference type="PATRIC" id="fig|1618436.3.peg.216"/>
<feature type="transmembrane region" description="Helical" evidence="8">
    <location>
        <begin position="314"/>
        <end position="333"/>
    </location>
</feature>
<evidence type="ECO:0000256" key="8">
    <source>
        <dbReference type="SAM" id="Phobius"/>
    </source>
</evidence>
<keyword evidence="7 8" id="KW-0472">Membrane</keyword>
<dbReference type="AlphaFoldDB" id="A0A0G1CK51"/>
<protein>
    <recommendedName>
        <fullName evidence="9">Glycosyltransferase RgtA/B/C/D-like domain-containing protein</fullName>
    </recommendedName>
</protein>
<evidence type="ECO:0000256" key="3">
    <source>
        <dbReference type="ARBA" id="ARBA00022676"/>
    </source>
</evidence>
<evidence type="ECO:0000313" key="10">
    <source>
        <dbReference type="EMBL" id="KKS85862.1"/>
    </source>
</evidence>
<dbReference type="GO" id="GO:0005886">
    <property type="term" value="C:plasma membrane"/>
    <property type="evidence" value="ECO:0007669"/>
    <property type="project" value="UniProtKB-SubCell"/>
</dbReference>
<dbReference type="PANTHER" id="PTHR33908">
    <property type="entry name" value="MANNOSYLTRANSFERASE YKCB-RELATED"/>
    <property type="match status" value="1"/>
</dbReference>
<evidence type="ECO:0000259" key="9">
    <source>
        <dbReference type="Pfam" id="PF13231"/>
    </source>
</evidence>
<dbReference type="Pfam" id="PF13231">
    <property type="entry name" value="PMT_2"/>
    <property type="match status" value="1"/>
</dbReference>
<name>A0A0G1CK51_9BACT</name>
<organism evidence="10 11">
    <name type="scientific">Candidatus Gottesmanbacteria bacterium GW2011_GWA1_43_11</name>
    <dbReference type="NCBI Taxonomy" id="1618436"/>
    <lineage>
        <taxon>Bacteria</taxon>
        <taxon>Candidatus Gottesmaniibacteriota</taxon>
    </lineage>
</organism>
<dbReference type="GO" id="GO:0016763">
    <property type="term" value="F:pentosyltransferase activity"/>
    <property type="evidence" value="ECO:0007669"/>
    <property type="project" value="TreeGrafter"/>
</dbReference>
<sequence>MQKRTLVILLIILAVAVFLRFYRLATLPPSLEWDEVATGYDANSILKTGRDQYGNWLPLTFRSIDDYKPPLYTYLTTVSIAVWGWNDFAVRFPAALLGALAIVTTYGMTYALFASQPVALLTAFFLAVSPWHVGFSRLALETNSTIFFMTAGTWAFLLGRKKGMYLPIAALFFGLNLFLYHNARVFVPLFGFGLLLLFWKDIWQQKKYAIASAVITFLFLVRLIPIVTSIEGQMRFQGTSIFTPALTQEMAARKVNYGTWLSDDQLANTGSIGKLFHNQYVFYGLLILKNYLVHFDPSFWLFTNDYVRHHVSEMGILYFIDLPLLLLGWYFLLRNANRKITLLLILWFLLAPIPAAVTRDVPHALRTEIMLPVFQMVIAWASVTLYSRFKRRLLLRQVFVGVLILLYVINISFFLHQYFVHFAKDTSRGWQYGRREAAQFAESIKENFDQIIVSTELEQPHVFFLYYLKYDPARYLSEGGTVSGGWAEQGNHFDKYYFRRFDYDQEKTSRRLFIGLPTDFPTHAVPVERIKYLNGQDAIWIVPG</sequence>
<accession>A0A0G1CK51</accession>
<comment type="caution">
    <text evidence="10">The sequence shown here is derived from an EMBL/GenBank/DDBJ whole genome shotgun (WGS) entry which is preliminary data.</text>
</comment>
<feature type="domain" description="Glycosyltransferase RgtA/B/C/D-like" evidence="9">
    <location>
        <begin position="68"/>
        <end position="221"/>
    </location>
</feature>
<dbReference type="InterPro" id="IPR038731">
    <property type="entry name" value="RgtA/B/C-like"/>
</dbReference>
<evidence type="ECO:0000313" key="11">
    <source>
        <dbReference type="Proteomes" id="UP000034543"/>
    </source>
</evidence>
<keyword evidence="6 8" id="KW-1133">Transmembrane helix</keyword>
<dbReference type="EMBL" id="LCFB01000004">
    <property type="protein sequence ID" value="KKS85862.1"/>
    <property type="molecule type" value="Genomic_DNA"/>
</dbReference>
<feature type="transmembrane region" description="Helical" evidence="8">
    <location>
        <begin position="7"/>
        <end position="25"/>
    </location>
</feature>